<keyword evidence="1" id="KW-0472">Membrane</keyword>
<dbReference type="InterPro" id="IPR018682">
    <property type="entry name" value="DUF2167_membr"/>
</dbReference>
<dbReference type="Proteomes" id="UP001310022">
    <property type="component" value="Unassembled WGS sequence"/>
</dbReference>
<evidence type="ECO:0000256" key="2">
    <source>
        <dbReference type="SAM" id="SignalP"/>
    </source>
</evidence>
<organism evidence="3 4">
    <name type="scientific">Persicobacter diffluens</name>
    <dbReference type="NCBI Taxonomy" id="981"/>
    <lineage>
        <taxon>Bacteria</taxon>
        <taxon>Pseudomonadati</taxon>
        <taxon>Bacteroidota</taxon>
        <taxon>Cytophagia</taxon>
        <taxon>Cytophagales</taxon>
        <taxon>Persicobacteraceae</taxon>
        <taxon>Persicobacter</taxon>
    </lineage>
</organism>
<protein>
    <recommendedName>
        <fullName evidence="5">DUF2167 domain-containing protein</fullName>
    </recommendedName>
</protein>
<dbReference type="Pfam" id="PF09935">
    <property type="entry name" value="DUF2167"/>
    <property type="match status" value="1"/>
</dbReference>
<evidence type="ECO:0008006" key="5">
    <source>
        <dbReference type="Google" id="ProtNLM"/>
    </source>
</evidence>
<keyword evidence="1" id="KW-0812">Transmembrane</keyword>
<evidence type="ECO:0000313" key="4">
    <source>
        <dbReference type="Proteomes" id="UP001310022"/>
    </source>
</evidence>
<accession>A0AAN4W2B1</accession>
<reference evidence="3 4" key="1">
    <citation type="submission" date="2021-12" db="EMBL/GenBank/DDBJ databases">
        <title>Genome sequencing of bacteria with rrn-lacking chromosome and rrn-plasmid.</title>
        <authorList>
            <person name="Anda M."/>
            <person name="Iwasaki W."/>
        </authorList>
    </citation>
    <scope>NUCLEOTIDE SEQUENCE [LARGE SCALE GENOMIC DNA]</scope>
    <source>
        <strain evidence="3 4">NBRC 15940</strain>
    </source>
</reference>
<feature type="signal peptide" evidence="2">
    <location>
        <begin position="1"/>
        <end position="23"/>
    </location>
</feature>
<sequence length="307" mass="34347">MILSRLTSTFLFLLLGFPLISFALDNEPAEEEATFTEADLLEIQKYYTWVDSVETAMNWQNAGSTVTLGDGVATLTVPEGFKFLNPEQGKYILTDVYGNMEGENQGILFPANVEIFNDSAYFVIFSYDNSGYISDKEAQDLDYDELIATMKEDSKEYNKLLKENGYGAMELIGWASEPHYDQADHKLHWAKSLLPEGQEEYLLNYNLLALGRHGYLKMNFVADMYQLDSVQKAIPYLMPAVSFNDGYRYDQFDDSIDKVAAYGIGGLIAGKVLAKTGIFAALAKFGKFIILGIVAVFGGIFKRLKGN</sequence>
<name>A0AAN4W2B1_9BACT</name>
<gene>
    <name evidence="3" type="ORF">PEDI_39430</name>
</gene>
<evidence type="ECO:0000313" key="3">
    <source>
        <dbReference type="EMBL" id="GJM63391.1"/>
    </source>
</evidence>
<keyword evidence="2" id="KW-0732">Signal</keyword>
<feature type="transmembrane region" description="Helical" evidence="1">
    <location>
        <begin position="278"/>
        <end position="301"/>
    </location>
</feature>
<evidence type="ECO:0000256" key="1">
    <source>
        <dbReference type="SAM" id="Phobius"/>
    </source>
</evidence>
<keyword evidence="4" id="KW-1185">Reference proteome</keyword>
<comment type="caution">
    <text evidence="3">The sequence shown here is derived from an EMBL/GenBank/DDBJ whole genome shotgun (WGS) entry which is preliminary data.</text>
</comment>
<dbReference type="RefSeq" id="WP_338238560.1">
    <property type="nucleotide sequence ID" value="NZ_BQKE01000002.1"/>
</dbReference>
<dbReference type="EMBL" id="BQKE01000002">
    <property type="protein sequence ID" value="GJM63391.1"/>
    <property type="molecule type" value="Genomic_DNA"/>
</dbReference>
<dbReference type="AlphaFoldDB" id="A0AAN4W2B1"/>
<keyword evidence="1" id="KW-1133">Transmembrane helix</keyword>
<proteinExistence type="predicted"/>
<feature type="chain" id="PRO_5042910810" description="DUF2167 domain-containing protein" evidence="2">
    <location>
        <begin position="24"/>
        <end position="307"/>
    </location>
</feature>